<keyword evidence="7" id="KW-0540">Nuclease</keyword>
<evidence type="ECO:0000313" key="15">
    <source>
        <dbReference type="EMBL" id="QTE03361.1"/>
    </source>
</evidence>
<keyword evidence="8" id="KW-0479">Metal-binding</keyword>
<dbReference type="InterPro" id="IPR027417">
    <property type="entry name" value="P-loop_NTPase"/>
</dbReference>
<evidence type="ECO:0000256" key="1">
    <source>
        <dbReference type="ARBA" id="ARBA00004147"/>
    </source>
</evidence>
<feature type="domain" description="CRESS-DNA virus Rep endonuclease" evidence="14">
    <location>
        <begin position="4"/>
        <end position="94"/>
    </location>
</feature>
<evidence type="ECO:0000256" key="12">
    <source>
        <dbReference type="ARBA" id="ARBA00023124"/>
    </source>
</evidence>
<dbReference type="GO" id="GO:0046872">
    <property type="term" value="F:metal ion binding"/>
    <property type="evidence" value="ECO:0007669"/>
    <property type="project" value="UniProtKB-KW"/>
</dbReference>
<dbReference type="PROSITE" id="PS52020">
    <property type="entry name" value="CRESS_DNA_REP"/>
    <property type="match status" value="1"/>
</dbReference>
<dbReference type="EMBL" id="MW182753">
    <property type="protein sequence ID" value="QTE03361.1"/>
    <property type="molecule type" value="Genomic_DNA"/>
</dbReference>
<dbReference type="SUPFAM" id="SSF52540">
    <property type="entry name" value="P-loop containing nucleoside triphosphate hydrolases"/>
    <property type="match status" value="1"/>
</dbReference>
<reference evidence="15" key="1">
    <citation type="submission" date="2020-10" db="EMBL/GenBank/DDBJ databases">
        <title>CRESS DNA virus dark matter in the feces of wild birds.</title>
        <authorList>
            <person name="Yang S."/>
            <person name="Zhang W."/>
        </authorList>
    </citation>
    <scope>NUCLEOTIDE SEQUENCE</scope>
    <source>
        <strain evidence="15">Muf159cir1</strain>
    </source>
</reference>
<organism evidence="15">
    <name type="scientific">Ficedula mugimaki CRESS-DNA-virus sp</name>
    <dbReference type="NCBI Taxonomy" id="2815035"/>
    <lineage>
        <taxon>Viruses</taxon>
        <taxon>Monodnaviria</taxon>
        <taxon>Shotokuvirae</taxon>
        <taxon>Cressdnaviricota</taxon>
    </lineage>
</organism>
<keyword evidence="5" id="KW-0548">Nucleotidyltransferase</keyword>
<dbReference type="GO" id="GO:0006260">
    <property type="term" value="P:DNA replication"/>
    <property type="evidence" value="ECO:0007669"/>
    <property type="project" value="UniProtKB-KW"/>
</dbReference>
<keyword evidence="3" id="KW-1048">Host nucleus</keyword>
<evidence type="ECO:0000256" key="4">
    <source>
        <dbReference type="ARBA" id="ARBA00022679"/>
    </source>
</evidence>
<keyword evidence="6" id="KW-0235">DNA replication</keyword>
<evidence type="ECO:0000259" key="14">
    <source>
        <dbReference type="PROSITE" id="PS52020"/>
    </source>
</evidence>
<sequence length="282" mass="32826">MAKRPHSKYWCFTLYADECPWTEKNCSYCIYGREICPDTGKKHLQGFVAFEKSVRLSAIKKTDSVGHYEMKRGTVAQAIEYCKKDGYYVEIGDVPSDDSGVAIRTCIEYAQAGKMDEIKELSPALYLRYKRTFDGLRKFDIVDLTEPCGYWIYGEPGTSKDSNVKKLNPYVKPHNKWWDGFNGEKYVLISDLDRSTAKWIGTHLKIWTDMYPFDAEVKGGVIKIRPERVYVTSNFTIDELFSEDNVLLTALRRRFHVIDFDNDIVYRRPIIQHVDKIKLIDF</sequence>
<keyword evidence="12" id="KW-0190">Covalent protein-DNA linkage</keyword>
<dbReference type="InterPro" id="IPR049912">
    <property type="entry name" value="CRESS_DNA_REP"/>
</dbReference>
<dbReference type="GO" id="GO:0000166">
    <property type="term" value="F:nucleotide binding"/>
    <property type="evidence" value="ECO:0007669"/>
    <property type="project" value="UniProtKB-KW"/>
</dbReference>
<dbReference type="Gene3D" id="3.40.1310.20">
    <property type="match status" value="1"/>
</dbReference>
<dbReference type="GO" id="GO:0004519">
    <property type="term" value="F:endonuclease activity"/>
    <property type="evidence" value="ECO:0007669"/>
    <property type="project" value="UniProtKB-KW"/>
</dbReference>
<protein>
    <recommendedName>
        <fullName evidence="2">Replication-associated protein</fullName>
    </recommendedName>
</protein>
<evidence type="ECO:0000256" key="10">
    <source>
        <dbReference type="ARBA" id="ARBA00022759"/>
    </source>
</evidence>
<evidence type="ECO:0000256" key="5">
    <source>
        <dbReference type="ARBA" id="ARBA00022695"/>
    </source>
</evidence>
<comment type="subcellular location">
    <subcellularLocation>
        <location evidence="1">Host nucleus</location>
    </subcellularLocation>
</comment>
<evidence type="ECO:0000256" key="3">
    <source>
        <dbReference type="ARBA" id="ARBA00022562"/>
    </source>
</evidence>
<keyword evidence="4" id="KW-0808">Transferase</keyword>
<keyword evidence="13" id="KW-0238">DNA-binding</keyword>
<dbReference type="GO" id="GO:0042025">
    <property type="term" value="C:host cell nucleus"/>
    <property type="evidence" value="ECO:0007669"/>
    <property type="project" value="UniProtKB-SubCell"/>
</dbReference>
<evidence type="ECO:0000256" key="7">
    <source>
        <dbReference type="ARBA" id="ARBA00022722"/>
    </source>
</evidence>
<evidence type="ECO:0000256" key="2">
    <source>
        <dbReference type="ARBA" id="ARBA00014531"/>
    </source>
</evidence>
<dbReference type="GO" id="GO:0003677">
    <property type="term" value="F:DNA binding"/>
    <property type="evidence" value="ECO:0007669"/>
    <property type="project" value="UniProtKB-KW"/>
</dbReference>
<evidence type="ECO:0000256" key="6">
    <source>
        <dbReference type="ARBA" id="ARBA00022705"/>
    </source>
</evidence>
<dbReference type="GO" id="GO:0016779">
    <property type="term" value="F:nucleotidyltransferase activity"/>
    <property type="evidence" value="ECO:0007669"/>
    <property type="project" value="UniProtKB-KW"/>
</dbReference>
<accession>A0A8A4XB04</accession>
<proteinExistence type="predicted"/>
<keyword evidence="9" id="KW-0547">Nucleotide-binding</keyword>
<evidence type="ECO:0000256" key="8">
    <source>
        <dbReference type="ARBA" id="ARBA00022723"/>
    </source>
</evidence>
<evidence type="ECO:0000256" key="9">
    <source>
        <dbReference type="ARBA" id="ARBA00022741"/>
    </source>
</evidence>
<evidence type="ECO:0000256" key="11">
    <source>
        <dbReference type="ARBA" id="ARBA00022801"/>
    </source>
</evidence>
<keyword evidence="11" id="KW-0378">Hydrolase</keyword>
<dbReference type="GO" id="GO:0016787">
    <property type="term" value="F:hydrolase activity"/>
    <property type="evidence" value="ECO:0007669"/>
    <property type="project" value="UniProtKB-KW"/>
</dbReference>
<evidence type="ECO:0000256" key="13">
    <source>
        <dbReference type="ARBA" id="ARBA00023125"/>
    </source>
</evidence>
<dbReference type="Pfam" id="PF02407">
    <property type="entry name" value="Viral_Rep"/>
    <property type="match status" value="1"/>
</dbReference>
<keyword evidence="10" id="KW-0255">Endonuclease</keyword>
<name>A0A8A4XB04_9VIRU</name>